<dbReference type="RefSeq" id="WP_136826926.1">
    <property type="nucleotide sequence ID" value="NZ_SWBP01000004.1"/>
</dbReference>
<dbReference type="Proteomes" id="UP000308181">
    <property type="component" value="Unassembled WGS sequence"/>
</dbReference>
<keyword evidence="2" id="KW-1185">Reference proteome</keyword>
<sequence>MIKDRDTNFREHSIFLSEIAQNILDGNDSILLVPGVREIIALYLLIPYATSDQLDSGMPSKMPQLDLSEEFINGVNLRNLRDTISHSFVTVEESSKDKLGRIVLDDRAQMTRKTHNEQESKSLGIFLEIPQANNKLKELHTKIINSIK</sequence>
<evidence type="ECO:0000313" key="2">
    <source>
        <dbReference type="Proteomes" id="UP000308181"/>
    </source>
</evidence>
<comment type="caution">
    <text evidence="1">The sequence shown here is derived from an EMBL/GenBank/DDBJ whole genome shotgun (WGS) entry which is preliminary data.</text>
</comment>
<dbReference type="EMBL" id="SWBP01000004">
    <property type="protein sequence ID" value="TKB96961.1"/>
    <property type="molecule type" value="Genomic_DNA"/>
</dbReference>
<gene>
    <name evidence="1" type="ORF">FA046_12895</name>
</gene>
<protein>
    <recommendedName>
        <fullName evidence="3">pEK499-p136 HEPN domain-containing protein</fullName>
    </recommendedName>
</protein>
<evidence type="ECO:0008006" key="3">
    <source>
        <dbReference type="Google" id="ProtNLM"/>
    </source>
</evidence>
<dbReference type="OrthoDB" id="1493327at2"/>
<dbReference type="AlphaFoldDB" id="A0A4U1BX95"/>
<proteinExistence type="predicted"/>
<name>A0A4U1BX95_9SPHI</name>
<evidence type="ECO:0000313" key="1">
    <source>
        <dbReference type="EMBL" id="TKB96961.1"/>
    </source>
</evidence>
<organism evidence="1 2">
    <name type="scientific">Pedobacter cryophilus</name>
    <dbReference type="NCBI Taxonomy" id="2571271"/>
    <lineage>
        <taxon>Bacteria</taxon>
        <taxon>Pseudomonadati</taxon>
        <taxon>Bacteroidota</taxon>
        <taxon>Sphingobacteriia</taxon>
        <taxon>Sphingobacteriales</taxon>
        <taxon>Sphingobacteriaceae</taxon>
        <taxon>Pedobacter</taxon>
    </lineage>
</organism>
<reference evidence="1 2" key="1">
    <citation type="submission" date="2019-04" db="EMBL/GenBank/DDBJ databases">
        <title>Pedobacter sp. AR-3-17 sp. nov., isolated from Arctic soil.</title>
        <authorList>
            <person name="Dahal R.H."/>
            <person name="Kim D.-U."/>
        </authorList>
    </citation>
    <scope>NUCLEOTIDE SEQUENCE [LARGE SCALE GENOMIC DNA]</scope>
    <source>
        <strain evidence="1 2">AR-3-17</strain>
    </source>
</reference>
<accession>A0A4U1BX95</accession>